<keyword evidence="1" id="KW-0653">Protein transport</keyword>
<dbReference type="SUPFAM" id="SSF47661">
    <property type="entry name" value="t-snare proteins"/>
    <property type="match status" value="1"/>
</dbReference>
<reference evidence="2" key="1">
    <citation type="submission" date="2023-05" db="EMBL/GenBank/DDBJ databases">
        <authorList>
            <person name="Huff M."/>
        </authorList>
    </citation>
    <scope>NUCLEOTIDE SEQUENCE</scope>
</reference>
<proteinExistence type="predicted"/>
<dbReference type="Proteomes" id="UP000834106">
    <property type="component" value="Chromosome 11"/>
</dbReference>
<dbReference type="AlphaFoldDB" id="A0AAD2E1H9"/>
<dbReference type="EMBL" id="OU503046">
    <property type="protein sequence ID" value="CAI9771355.1"/>
    <property type="molecule type" value="Genomic_DNA"/>
</dbReference>
<keyword evidence="1" id="KW-0813">Transport</keyword>
<name>A0AAD2E1H9_9LAMI</name>
<sequence>MEIQGLTEVIKQDITALNSAVVYLRLLCNSRNGGSNISSDTTTHSTIVVDDLKNRLMSATKEFKDVLTMRTENLKVHENRRQLFSSTASKNPTNPFIRQRPLAIKPTGSTYAAPALPWASGEDNLHPIHSLRQKPDGWGNSTINVIAAATSTATGIGSSTR</sequence>
<organism evidence="2 3">
    <name type="scientific">Fraxinus pennsylvanica</name>
    <dbReference type="NCBI Taxonomy" id="56036"/>
    <lineage>
        <taxon>Eukaryota</taxon>
        <taxon>Viridiplantae</taxon>
        <taxon>Streptophyta</taxon>
        <taxon>Embryophyta</taxon>
        <taxon>Tracheophyta</taxon>
        <taxon>Spermatophyta</taxon>
        <taxon>Magnoliopsida</taxon>
        <taxon>eudicotyledons</taxon>
        <taxon>Gunneridae</taxon>
        <taxon>Pentapetalae</taxon>
        <taxon>asterids</taxon>
        <taxon>lamiids</taxon>
        <taxon>Lamiales</taxon>
        <taxon>Oleaceae</taxon>
        <taxon>Oleeae</taxon>
        <taxon>Fraxinus</taxon>
    </lineage>
</organism>
<dbReference type="GO" id="GO:0015031">
    <property type="term" value="P:protein transport"/>
    <property type="evidence" value="ECO:0007669"/>
    <property type="project" value="UniProtKB-KW"/>
</dbReference>
<keyword evidence="3" id="KW-1185">Reference proteome</keyword>
<accession>A0AAD2E1H9</accession>
<gene>
    <name evidence="2" type="ORF">FPE_LOCUS18785</name>
</gene>
<dbReference type="GO" id="GO:0016192">
    <property type="term" value="P:vesicle-mediated transport"/>
    <property type="evidence" value="ECO:0007669"/>
    <property type="project" value="InterPro"/>
</dbReference>
<dbReference type="InterPro" id="IPR010989">
    <property type="entry name" value="SNARE"/>
</dbReference>
<protein>
    <submittedName>
        <fullName evidence="2">Uncharacterized protein</fullName>
    </submittedName>
</protein>
<dbReference type="GO" id="GO:0016020">
    <property type="term" value="C:membrane"/>
    <property type="evidence" value="ECO:0007669"/>
    <property type="project" value="InterPro"/>
</dbReference>
<evidence type="ECO:0000313" key="3">
    <source>
        <dbReference type="Proteomes" id="UP000834106"/>
    </source>
</evidence>
<evidence type="ECO:0000256" key="1">
    <source>
        <dbReference type="ARBA" id="ARBA00022927"/>
    </source>
</evidence>
<dbReference type="Gene3D" id="1.20.58.70">
    <property type="match status" value="1"/>
</dbReference>
<evidence type="ECO:0000313" key="2">
    <source>
        <dbReference type="EMBL" id="CAI9771355.1"/>
    </source>
</evidence>